<dbReference type="EMBL" id="LR796917">
    <property type="protein sequence ID" value="CAB4174782.1"/>
    <property type="molecule type" value="Genomic_DNA"/>
</dbReference>
<accession>A0A6J5R875</accession>
<sequence>MNTYEVSWQFEKGNQEWADSFLYYAENIEELGKLLRSIKNDKDSDDPDMSVIFAQICDDDLDDADERDITDELPEDILAD</sequence>
<evidence type="ECO:0000313" key="2">
    <source>
        <dbReference type="EMBL" id="CAB4146119.1"/>
    </source>
</evidence>
<protein>
    <submittedName>
        <fullName evidence="7">Uncharacterized protein</fullName>
    </submittedName>
</protein>
<evidence type="ECO:0000313" key="4">
    <source>
        <dbReference type="EMBL" id="CAB4174782.1"/>
    </source>
</evidence>
<evidence type="ECO:0000313" key="5">
    <source>
        <dbReference type="EMBL" id="CAB4179428.1"/>
    </source>
</evidence>
<evidence type="ECO:0000313" key="1">
    <source>
        <dbReference type="EMBL" id="CAB4135750.1"/>
    </source>
</evidence>
<gene>
    <name evidence="5" type="ORF">UFOVP1031_99</name>
    <name evidence="6" type="ORF">UFOVP1172_36</name>
    <name evidence="7" type="ORF">UFOVP1240_98</name>
    <name evidence="8" type="ORF">UFOVP1486_155</name>
    <name evidence="10" type="ORF">UFOVP1578_14</name>
    <name evidence="9" type="ORF">UFOVP1630_6</name>
    <name evidence="1" type="ORF">UFOVP288_115</name>
    <name evidence="2" type="ORF">UFOVP483_81</name>
    <name evidence="3" type="ORF">UFOVP769_115</name>
    <name evidence="4" type="ORF">UFOVP962_83</name>
</gene>
<evidence type="ECO:0000313" key="3">
    <source>
        <dbReference type="EMBL" id="CAB4161601.1"/>
    </source>
</evidence>
<dbReference type="EMBL" id="LR796709">
    <property type="protein sequence ID" value="CAB4161601.1"/>
    <property type="molecule type" value="Genomic_DNA"/>
</dbReference>
<evidence type="ECO:0000313" key="7">
    <source>
        <dbReference type="EMBL" id="CAB4192022.1"/>
    </source>
</evidence>
<dbReference type="EMBL" id="LR796461">
    <property type="protein sequence ID" value="CAB4146119.1"/>
    <property type="molecule type" value="Genomic_DNA"/>
</dbReference>
<dbReference type="EMBL" id="LR797492">
    <property type="protein sequence ID" value="CAB4219835.1"/>
    <property type="molecule type" value="Genomic_DNA"/>
</dbReference>
<dbReference type="EMBL" id="LR796980">
    <property type="protein sequence ID" value="CAB4179428.1"/>
    <property type="molecule type" value="Genomic_DNA"/>
</dbReference>
<organism evidence="7">
    <name type="scientific">uncultured Caudovirales phage</name>
    <dbReference type="NCBI Taxonomy" id="2100421"/>
    <lineage>
        <taxon>Viruses</taxon>
        <taxon>Duplodnaviria</taxon>
        <taxon>Heunggongvirae</taxon>
        <taxon>Uroviricota</taxon>
        <taxon>Caudoviricetes</taxon>
        <taxon>Peduoviridae</taxon>
        <taxon>Maltschvirus</taxon>
        <taxon>Maltschvirus maltsch</taxon>
    </lineage>
</organism>
<evidence type="ECO:0000313" key="8">
    <source>
        <dbReference type="EMBL" id="CAB4216272.1"/>
    </source>
</evidence>
<dbReference type="EMBL" id="LR798423">
    <property type="protein sequence ID" value="CAB5230485.1"/>
    <property type="molecule type" value="Genomic_DNA"/>
</dbReference>
<evidence type="ECO:0000313" key="9">
    <source>
        <dbReference type="EMBL" id="CAB4219835.1"/>
    </source>
</evidence>
<name>A0A6J5R875_9CAUD</name>
<dbReference type="EMBL" id="LR797180">
    <property type="protein sequence ID" value="CAB4192022.1"/>
    <property type="molecule type" value="Genomic_DNA"/>
</dbReference>
<dbReference type="EMBL" id="LR797434">
    <property type="protein sequence ID" value="CAB4216272.1"/>
    <property type="molecule type" value="Genomic_DNA"/>
</dbReference>
<dbReference type="EMBL" id="LR796305">
    <property type="protein sequence ID" value="CAB4135750.1"/>
    <property type="molecule type" value="Genomic_DNA"/>
</dbReference>
<reference evidence="7" key="1">
    <citation type="submission" date="2020-05" db="EMBL/GenBank/DDBJ databases">
        <authorList>
            <person name="Chiriac C."/>
            <person name="Salcher M."/>
            <person name="Ghai R."/>
            <person name="Kavagutti S V."/>
        </authorList>
    </citation>
    <scope>NUCLEOTIDE SEQUENCE</scope>
</reference>
<evidence type="ECO:0000313" key="6">
    <source>
        <dbReference type="EMBL" id="CAB4188525.1"/>
    </source>
</evidence>
<evidence type="ECO:0000313" key="10">
    <source>
        <dbReference type="EMBL" id="CAB5230485.1"/>
    </source>
</evidence>
<dbReference type="EMBL" id="LR797130">
    <property type="protein sequence ID" value="CAB4188525.1"/>
    <property type="molecule type" value="Genomic_DNA"/>
</dbReference>
<proteinExistence type="predicted"/>